<accession>A0A4V4H416</accession>
<proteinExistence type="predicted"/>
<feature type="region of interest" description="Disordered" evidence="1">
    <location>
        <begin position="49"/>
        <end position="73"/>
    </location>
</feature>
<dbReference type="PANTHER" id="PTHR33509:SF5">
    <property type="entry name" value="PROTEIN SENESCENCE-ASSOCIATED GENE 21, MITOCHONDRIAL"/>
    <property type="match status" value="1"/>
</dbReference>
<organism evidence="2 3">
    <name type="scientific">Musa balbisiana</name>
    <name type="common">Banana</name>
    <dbReference type="NCBI Taxonomy" id="52838"/>
    <lineage>
        <taxon>Eukaryota</taxon>
        <taxon>Viridiplantae</taxon>
        <taxon>Streptophyta</taxon>
        <taxon>Embryophyta</taxon>
        <taxon>Tracheophyta</taxon>
        <taxon>Spermatophyta</taxon>
        <taxon>Magnoliopsida</taxon>
        <taxon>Liliopsida</taxon>
        <taxon>Zingiberales</taxon>
        <taxon>Musaceae</taxon>
        <taxon>Musa</taxon>
    </lineage>
</organism>
<evidence type="ECO:0000313" key="2">
    <source>
        <dbReference type="EMBL" id="THU50466.1"/>
    </source>
</evidence>
<dbReference type="GO" id="GO:0005739">
    <property type="term" value="C:mitochondrion"/>
    <property type="evidence" value="ECO:0007669"/>
    <property type="project" value="TreeGrafter"/>
</dbReference>
<dbReference type="InterPro" id="IPR004926">
    <property type="entry name" value="LEA_3a"/>
</dbReference>
<name>A0A4V4H416_MUSBA</name>
<dbReference type="AlphaFoldDB" id="A0A4V4H416"/>
<dbReference type="Proteomes" id="UP000317650">
    <property type="component" value="Chromosome 6"/>
</dbReference>
<keyword evidence="3" id="KW-1185">Reference proteome</keyword>
<gene>
    <name evidence="2" type="ORF">C4D60_Mb06t20520</name>
</gene>
<dbReference type="GO" id="GO:0006950">
    <property type="term" value="P:response to stress"/>
    <property type="evidence" value="ECO:0007669"/>
    <property type="project" value="TreeGrafter"/>
</dbReference>
<feature type="compositionally biased region" description="Low complexity" evidence="1">
    <location>
        <begin position="53"/>
        <end position="66"/>
    </location>
</feature>
<reference evidence="2 3" key="1">
    <citation type="journal article" date="2019" name="Nat. Plants">
        <title>Genome sequencing of Musa balbisiana reveals subgenome evolution and function divergence in polyploid bananas.</title>
        <authorList>
            <person name="Yao X."/>
        </authorList>
    </citation>
    <scope>NUCLEOTIDE SEQUENCE [LARGE SCALE GENOMIC DNA]</scope>
    <source>
        <strain evidence="3">cv. DH-PKW</strain>
        <tissue evidence="2">Leaves</tissue>
    </source>
</reference>
<evidence type="ECO:0000256" key="1">
    <source>
        <dbReference type="SAM" id="MobiDB-lite"/>
    </source>
</evidence>
<evidence type="ECO:0000313" key="3">
    <source>
        <dbReference type="Proteomes" id="UP000317650"/>
    </source>
</evidence>
<protein>
    <submittedName>
        <fullName evidence="2">Uncharacterized protein</fullName>
    </submittedName>
</protein>
<sequence>MARSLSSFAALAASVSQNIALLVNRRGYAAAAAAAGVRRSVEQKTVARKVVDSSTTAASSSTSASSNSWVPDPVTGYYRPGNLRAQVDAAELREMILSHKQ</sequence>
<dbReference type="Pfam" id="PF03242">
    <property type="entry name" value="LEA_3a"/>
    <property type="match status" value="1"/>
</dbReference>
<dbReference type="EMBL" id="PYDT01000009">
    <property type="protein sequence ID" value="THU50466.1"/>
    <property type="molecule type" value="Genomic_DNA"/>
</dbReference>
<dbReference type="PANTHER" id="PTHR33509">
    <property type="entry name" value="LATE EMBRYOGENIS ABUNDANT PROTEIN 2-RELATED"/>
    <property type="match status" value="1"/>
</dbReference>
<comment type="caution">
    <text evidence="2">The sequence shown here is derived from an EMBL/GenBank/DDBJ whole genome shotgun (WGS) entry which is preliminary data.</text>
</comment>